<dbReference type="Gene3D" id="2.30.30.180">
    <property type="entry name" value="Ribosome maturation factor RimP, C-terminal domain"/>
    <property type="match status" value="1"/>
</dbReference>
<dbReference type="AlphaFoldDB" id="K2N9T4"/>
<evidence type="ECO:0000256" key="1">
    <source>
        <dbReference type="ARBA" id="ARBA00022490"/>
    </source>
</evidence>
<evidence type="ECO:0000256" key="3">
    <source>
        <dbReference type="HAMAP-Rule" id="MF_01077"/>
    </source>
</evidence>
<sequence length="238" mass="25707">MTTVSGTAQPGGAAAAAASDDRLIRESGLEARVASVVSPVLGALGYRLVRVRMTAQDGATLQIMAERPDGTMTVEDCEAVSLALSPVLDVEDPVASAYQLEISSPGIDRPLVRASDFNAAVGHIVKIETSVLLEGRKRFRGYIVECDEETVTIEPETVEAEGDEDVVYGIPFEAIAEARLILTDELVRDALKQDKEERRQRKRERRPSATERAAARSGKNIDLETARDDEPGNDAEGE</sequence>
<dbReference type="STRING" id="721133.SAMN05216176_102292"/>
<dbReference type="PANTHER" id="PTHR33867">
    <property type="entry name" value="RIBOSOME MATURATION FACTOR RIMP"/>
    <property type="match status" value="1"/>
</dbReference>
<reference evidence="7 8" key="1">
    <citation type="journal article" date="2012" name="J. Bacteriol.">
        <title>Genome Sequence of Nitratireductor indicus Type Strain C115.</title>
        <authorList>
            <person name="Lai Q."/>
            <person name="Li G."/>
            <person name="Yu Z."/>
            <person name="Shao Z."/>
        </authorList>
    </citation>
    <scope>NUCLEOTIDE SEQUENCE [LARGE SCALE GENOMIC DNA]</scope>
    <source>
        <strain evidence="7 8">C115</strain>
    </source>
</reference>
<dbReference type="SUPFAM" id="SSF74942">
    <property type="entry name" value="YhbC-like, C-terminal domain"/>
    <property type="match status" value="1"/>
</dbReference>
<dbReference type="Gene3D" id="3.30.300.70">
    <property type="entry name" value="RimP-like superfamily, N-terminal"/>
    <property type="match status" value="1"/>
</dbReference>
<organism evidence="7 8">
    <name type="scientific">Nitratireductor indicus C115</name>
    <dbReference type="NCBI Taxonomy" id="1231190"/>
    <lineage>
        <taxon>Bacteria</taxon>
        <taxon>Pseudomonadati</taxon>
        <taxon>Pseudomonadota</taxon>
        <taxon>Alphaproteobacteria</taxon>
        <taxon>Hyphomicrobiales</taxon>
        <taxon>Phyllobacteriaceae</taxon>
        <taxon>Nitratireductor</taxon>
    </lineage>
</organism>
<evidence type="ECO:0000313" key="8">
    <source>
        <dbReference type="Proteomes" id="UP000007374"/>
    </source>
</evidence>
<evidence type="ECO:0000313" key="7">
    <source>
        <dbReference type="EMBL" id="EKF44363.1"/>
    </source>
</evidence>
<dbReference type="InterPro" id="IPR028998">
    <property type="entry name" value="RimP_C"/>
</dbReference>
<feature type="domain" description="Ribosome maturation factor RimP C-terminal" evidence="6">
    <location>
        <begin position="111"/>
        <end position="183"/>
    </location>
</feature>
<dbReference type="PANTHER" id="PTHR33867:SF1">
    <property type="entry name" value="RIBOSOME MATURATION FACTOR RIMP"/>
    <property type="match status" value="1"/>
</dbReference>
<dbReference type="InterPro" id="IPR003728">
    <property type="entry name" value="Ribosome_maturation_RimP"/>
</dbReference>
<gene>
    <name evidence="3" type="primary">rimP</name>
    <name evidence="7" type="ORF">NA8A_01435</name>
</gene>
<dbReference type="Pfam" id="PF17384">
    <property type="entry name" value="DUF150_C"/>
    <property type="match status" value="1"/>
</dbReference>
<dbReference type="RefSeq" id="WP_009755610.1">
    <property type="nucleotide sequence ID" value="NZ_AMSI01000001.1"/>
</dbReference>
<comment type="similarity">
    <text evidence="3">Belongs to the RimP family.</text>
</comment>
<dbReference type="GO" id="GO:0006412">
    <property type="term" value="P:translation"/>
    <property type="evidence" value="ECO:0007669"/>
    <property type="project" value="TreeGrafter"/>
</dbReference>
<dbReference type="GO" id="GO:0000028">
    <property type="term" value="P:ribosomal small subunit assembly"/>
    <property type="evidence" value="ECO:0007669"/>
    <property type="project" value="TreeGrafter"/>
</dbReference>
<comment type="caution">
    <text evidence="7">The sequence shown here is derived from an EMBL/GenBank/DDBJ whole genome shotgun (WGS) entry which is preliminary data.</text>
</comment>
<dbReference type="InterPro" id="IPR036847">
    <property type="entry name" value="RimP_C_sf"/>
</dbReference>
<proteinExistence type="inferred from homology"/>
<comment type="subcellular location">
    <subcellularLocation>
        <location evidence="3">Cytoplasm</location>
    </subcellularLocation>
</comment>
<dbReference type="GO" id="GO:0005829">
    <property type="term" value="C:cytosol"/>
    <property type="evidence" value="ECO:0007669"/>
    <property type="project" value="TreeGrafter"/>
</dbReference>
<keyword evidence="8" id="KW-1185">Reference proteome</keyword>
<dbReference type="Proteomes" id="UP000007374">
    <property type="component" value="Unassembled WGS sequence"/>
</dbReference>
<dbReference type="EMBL" id="AMSI01000001">
    <property type="protein sequence ID" value="EKF44363.1"/>
    <property type="molecule type" value="Genomic_DNA"/>
</dbReference>
<protein>
    <recommendedName>
        <fullName evidence="3">Ribosome maturation factor RimP</fullName>
    </recommendedName>
</protein>
<evidence type="ECO:0000256" key="4">
    <source>
        <dbReference type="SAM" id="MobiDB-lite"/>
    </source>
</evidence>
<dbReference type="HAMAP" id="MF_01077">
    <property type="entry name" value="RimP"/>
    <property type="match status" value="1"/>
</dbReference>
<dbReference type="InterPro" id="IPR028989">
    <property type="entry name" value="RimP_N"/>
</dbReference>
<dbReference type="SUPFAM" id="SSF75420">
    <property type="entry name" value="YhbC-like, N-terminal domain"/>
    <property type="match status" value="1"/>
</dbReference>
<feature type="compositionally biased region" description="Basic and acidic residues" evidence="4">
    <location>
        <begin position="219"/>
        <end position="230"/>
    </location>
</feature>
<dbReference type="Pfam" id="PF02576">
    <property type="entry name" value="RimP_N"/>
    <property type="match status" value="1"/>
</dbReference>
<dbReference type="InterPro" id="IPR035956">
    <property type="entry name" value="RimP_N_sf"/>
</dbReference>
<name>K2N9T4_9HYPH</name>
<feature type="region of interest" description="Disordered" evidence="4">
    <location>
        <begin position="192"/>
        <end position="238"/>
    </location>
</feature>
<keyword evidence="2 3" id="KW-0690">Ribosome biogenesis</keyword>
<keyword evidence="1 3" id="KW-0963">Cytoplasm</keyword>
<comment type="function">
    <text evidence="3">Required for maturation of 30S ribosomal subunits.</text>
</comment>
<evidence type="ECO:0000256" key="2">
    <source>
        <dbReference type="ARBA" id="ARBA00022517"/>
    </source>
</evidence>
<feature type="domain" description="Ribosome maturation factor RimP N-terminal" evidence="5">
    <location>
        <begin position="37"/>
        <end position="108"/>
    </location>
</feature>
<dbReference type="eggNOG" id="COG0779">
    <property type="taxonomic scope" value="Bacteria"/>
</dbReference>
<evidence type="ECO:0000259" key="5">
    <source>
        <dbReference type="Pfam" id="PF02576"/>
    </source>
</evidence>
<dbReference type="CDD" id="cd01734">
    <property type="entry name" value="YlxS_C"/>
    <property type="match status" value="1"/>
</dbReference>
<dbReference type="PATRIC" id="fig|1231190.3.peg.304"/>
<evidence type="ECO:0000259" key="6">
    <source>
        <dbReference type="Pfam" id="PF17384"/>
    </source>
</evidence>
<accession>K2N9T4</accession>
<dbReference type="NCBIfam" id="NF000932">
    <property type="entry name" value="PRK00092.2-5"/>
    <property type="match status" value="1"/>
</dbReference>